<organism evidence="1 2">
    <name type="scientific">Alligator mississippiensis</name>
    <name type="common">American alligator</name>
    <dbReference type="NCBI Taxonomy" id="8496"/>
    <lineage>
        <taxon>Eukaryota</taxon>
        <taxon>Metazoa</taxon>
        <taxon>Chordata</taxon>
        <taxon>Craniata</taxon>
        <taxon>Vertebrata</taxon>
        <taxon>Euteleostomi</taxon>
        <taxon>Archelosauria</taxon>
        <taxon>Archosauria</taxon>
        <taxon>Crocodylia</taxon>
        <taxon>Alligatoridae</taxon>
        <taxon>Alligatorinae</taxon>
        <taxon>Alligator</taxon>
    </lineage>
</organism>
<accession>A0A151PHM6</accession>
<keyword evidence="2" id="KW-1185">Reference proteome</keyword>
<comment type="caution">
    <text evidence="1">The sequence shown here is derived from an EMBL/GenBank/DDBJ whole genome shotgun (WGS) entry which is preliminary data.</text>
</comment>
<evidence type="ECO:0000313" key="2">
    <source>
        <dbReference type="Proteomes" id="UP000050525"/>
    </source>
</evidence>
<sequence>MPRSAPRRLERRGWLVGQQDLEALEVASLAWRHPAERFGGLKPVGFSLENREADLPCLHTTFTQTLQIPRLGTLPPLHPAWHLPDDNTGHPGLAPAIIVAKAQSQPSV</sequence>
<gene>
    <name evidence="1" type="ORF">Y1Q_0004011</name>
</gene>
<protein>
    <submittedName>
        <fullName evidence="1">Uncharacterized protein</fullName>
    </submittedName>
</protein>
<proteinExistence type="predicted"/>
<name>A0A151PHM6_ALLMI</name>
<dbReference type="AlphaFoldDB" id="A0A151PHM6"/>
<evidence type="ECO:0000313" key="1">
    <source>
        <dbReference type="EMBL" id="KYO48601.1"/>
    </source>
</evidence>
<reference evidence="1 2" key="1">
    <citation type="journal article" date="2012" name="Genome Biol.">
        <title>Sequencing three crocodilian genomes to illuminate the evolution of archosaurs and amniotes.</title>
        <authorList>
            <person name="St John J.A."/>
            <person name="Braun E.L."/>
            <person name="Isberg S.R."/>
            <person name="Miles L.G."/>
            <person name="Chong A.Y."/>
            <person name="Gongora J."/>
            <person name="Dalzell P."/>
            <person name="Moran C."/>
            <person name="Bed'hom B."/>
            <person name="Abzhanov A."/>
            <person name="Burgess S.C."/>
            <person name="Cooksey A.M."/>
            <person name="Castoe T.A."/>
            <person name="Crawford N.G."/>
            <person name="Densmore L.D."/>
            <person name="Drew J.C."/>
            <person name="Edwards S.V."/>
            <person name="Faircloth B.C."/>
            <person name="Fujita M.K."/>
            <person name="Greenwold M.J."/>
            <person name="Hoffmann F.G."/>
            <person name="Howard J.M."/>
            <person name="Iguchi T."/>
            <person name="Janes D.E."/>
            <person name="Khan S.Y."/>
            <person name="Kohno S."/>
            <person name="de Koning A.J."/>
            <person name="Lance S.L."/>
            <person name="McCarthy F.M."/>
            <person name="McCormack J.E."/>
            <person name="Merchant M.E."/>
            <person name="Peterson D.G."/>
            <person name="Pollock D.D."/>
            <person name="Pourmand N."/>
            <person name="Raney B.J."/>
            <person name="Roessler K.A."/>
            <person name="Sanford J.R."/>
            <person name="Sawyer R.H."/>
            <person name="Schmidt C.J."/>
            <person name="Triplett E.W."/>
            <person name="Tuberville T.D."/>
            <person name="Venegas-Anaya M."/>
            <person name="Howard J.T."/>
            <person name="Jarvis E.D."/>
            <person name="Guillette L.J.Jr."/>
            <person name="Glenn T.C."/>
            <person name="Green R.E."/>
            <person name="Ray D.A."/>
        </authorList>
    </citation>
    <scope>NUCLEOTIDE SEQUENCE [LARGE SCALE GENOMIC DNA]</scope>
    <source>
        <strain evidence="1">KSC_2009_1</strain>
    </source>
</reference>
<dbReference type="EMBL" id="AKHW03000179">
    <property type="protein sequence ID" value="KYO48601.1"/>
    <property type="molecule type" value="Genomic_DNA"/>
</dbReference>
<dbReference type="Proteomes" id="UP000050525">
    <property type="component" value="Unassembled WGS sequence"/>
</dbReference>